<protein>
    <submittedName>
        <fullName evidence="2">Sugar kinase</fullName>
    </submittedName>
</protein>
<dbReference type="Gene3D" id="3.30.420.40">
    <property type="match status" value="2"/>
</dbReference>
<dbReference type="Proteomes" id="UP000011731">
    <property type="component" value="Unassembled WGS sequence"/>
</dbReference>
<accession>M2YYZ7</accession>
<dbReference type="PATRIC" id="fig|1278076.4.peg.207"/>
<sequence>MNAQTACCSRADTMVALAPDTGRSTGDTCPHALGIDVGGTNIRASIVDEAGHIVSETRRSTPSSDSELTTALVAVIDELTVDMAVDAVGVAVAGFVARDRSTVTFAPHLPWRDAPVAAELTARTGLPVIVEHDVNAAAWGEYRFGAGGSGENVVTLALGTGIGAALTVSGQLYRGSFGVAAELGHLQVVPDGRPCPCGKRGCWERYCSGTALVETTVSLAHDDPEASGALAATARAAPEHLDGYAVAVAARSGDPFALSVLADFTHWLGVGLAMIQDIYDPDTVLLTGGVSESADLYLESATAVAAELRTGGRFRRSAQVRVAALGASASRIGAADLARTLLAAQR</sequence>
<dbReference type="AlphaFoldDB" id="M2YYZ7"/>
<evidence type="ECO:0000313" key="2">
    <source>
        <dbReference type="EMBL" id="EME67250.1"/>
    </source>
</evidence>
<evidence type="ECO:0000313" key="3">
    <source>
        <dbReference type="Proteomes" id="UP000011731"/>
    </source>
</evidence>
<dbReference type="SUPFAM" id="SSF53067">
    <property type="entry name" value="Actin-like ATPase domain"/>
    <property type="match status" value="1"/>
</dbReference>
<dbReference type="InterPro" id="IPR000600">
    <property type="entry name" value="ROK"/>
</dbReference>
<evidence type="ECO:0000256" key="1">
    <source>
        <dbReference type="ARBA" id="ARBA00006479"/>
    </source>
</evidence>
<proteinExistence type="inferred from homology"/>
<name>M2YYZ7_9NOCA</name>
<dbReference type="Pfam" id="PF00480">
    <property type="entry name" value="ROK"/>
    <property type="match status" value="1"/>
</dbReference>
<dbReference type="PANTHER" id="PTHR18964">
    <property type="entry name" value="ROK (REPRESSOR, ORF, KINASE) FAMILY"/>
    <property type="match status" value="1"/>
</dbReference>
<dbReference type="InterPro" id="IPR043129">
    <property type="entry name" value="ATPase_NBD"/>
</dbReference>
<comment type="caution">
    <text evidence="2">The sequence shown here is derived from an EMBL/GenBank/DDBJ whole genome shotgun (WGS) entry which is preliminary data.</text>
</comment>
<reference evidence="2 3" key="1">
    <citation type="journal article" date="2013" name="Genome Announc.">
        <title>Draft Genome Sequence of Rhodococcus ruber Strain BKS 20-38.</title>
        <authorList>
            <person name="Bala M."/>
            <person name="Kumar S."/>
            <person name="Raghava G.P."/>
            <person name="Mayilraj S."/>
        </authorList>
    </citation>
    <scope>NUCLEOTIDE SEQUENCE [LARGE SCALE GENOMIC DNA]</scope>
    <source>
        <strain evidence="2 3">BKS 20-38</strain>
    </source>
</reference>
<keyword evidence="3" id="KW-1185">Reference proteome</keyword>
<comment type="similarity">
    <text evidence="1">Belongs to the ROK (NagC/XylR) family.</text>
</comment>
<dbReference type="GO" id="GO:0016301">
    <property type="term" value="F:kinase activity"/>
    <property type="evidence" value="ECO:0007669"/>
    <property type="project" value="UniProtKB-KW"/>
</dbReference>
<gene>
    <name evidence="2" type="ORF">G352_01027</name>
</gene>
<dbReference type="PROSITE" id="PS01125">
    <property type="entry name" value="ROK"/>
    <property type="match status" value="1"/>
</dbReference>
<keyword evidence="2" id="KW-0418">Kinase</keyword>
<keyword evidence="2" id="KW-0808">Transferase</keyword>
<organism evidence="2 3">
    <name type="scientific">Rhodococcus ruber BKS 20-38</name>
    <dbReference type="NCBI Taxonomy" id="1278076"/>
    <lineage>
        <taxon>Bacteria</taxon>
        <taxon>Bacillati</taxon>
        <taxon>Actinomycetota</taxon>
        <taxon>Actinomycetes</taxon>
        <taxon>Mycobacteriales</taxon>
        <taxon>Nocardiaceae</taxon>
        <taxon>Rhodococcus</taxon>
    </lineage>
</organism>
<dbReference type="PANTHER" id="PTHR18964:SF173">
    <property type="entry name" value="GLUCOKINASE"/>
    <property type="match status" value="1"/>
</dbReference>
<dbReference type="InterPro" id="IPR049874">
    <property type="entry name" value="ROK_cs"/>
</dbReference>
<dbReference type="EMBL" id="AOEX01000012">
    <property type="protein sequence ID" value="EME67250.1"/>
    <property type="molecule type" value="Genomic_DNA"/>
</dbReference>